<dbReference type="CDD" id="cd07302">
    <property type="entry name" value="CHD"/>
    <property type="match status" value="1"/>
</dbReference>
<evidence type="ECO:0000256" key="2">
    <source>
        <dbReference type="ARBA" id="ARBA00022840"/>
    </source>
</evidence>
<dbReference type="SMART" id="SM00044">
    <property type="entry name" value="CYCc"/>
    <property type="match status" value="1"/>
</dbReference>
<dbReference type="InterPro" id="IPR001054">
    <property type="entry name" value="A/G_cyclase"/>
</dbReference>
<name>A0ABT7SK06_9CELL</name>
<dbReference type="InterPro" id="IPR041664">
    <property type="entry name" value="AAA_16"/>
</dbReference>
<gene>
    <name evidence="4" type="ORF">QRT04_15560</name>
</gene>
<proteinExistence type="predicted"/>
<dbReference type="Proteomes" id="UP001529338">
    <property type="component" value="Unassembled WGS sequence"/>
</dbReference>
<dbReference type="SUPFAM" id="SSF55073">
    <property type="entry name" value="Nucleotide cyclase"/>
    <property type="match status" value="1"/>
</dbReference>
<dbReference type="Pfam" id="PF13191">
    <property type="entry name" value="AAA_16"/>
    <property type="match status" value="1"/>
</dbReference>
<dbReference type="Pfam" id="PF00211">
    <property type="entry name" value="Guanylate_cyc"/>
    <property type="match status" value="1"/>
</dbReference>
<dbReference type="Gene3D" id="3.40.50.300">
    <property type="entry name" value="P-loop containing nucleotide triphosphate hydrolases"/>
    <property type="match status" value="1"/>
</dbReference>
<dbReference type="InterPro" id="IPR011990">
    <property type="entry name" value="TPR-like_helical_dom_sf"/>
</dbReference>
<dbReference type="RefSeq" id="WP_289456515.1">
    <property type="nucleotide sequence ID" value="NZ_JAUCGQ010000003.1"/>
</dbReference>
<dbReference type="PANTHER" id="PTHR16305">
    <property type="entry name" value="TESTICULAR SOLUBLE ADENYLYL CYCLASE"/>
    <property type="match status" value="1"/>
</dbReference>
<accession>A0ABT7SK06</accession>
<dbReference type="SUPFAM" id="SSF52540">
    <property type="entry name" value="P-loop containing nucleoside triphosphate hydrolases"/>
    <property type="match status" value="1"/>
</dbReference>
<dbReference type="EMBL" id="JAUCGQ010000003">
    <property type="protein sequence ID" value="MDM7856354.1"/>
    <property type="molecule type" value="Genomic_DNA"/>
</dbReference>
<dbReference type="InterPro" id="IPR027417">
    <property type="entry name" value="P-loop_NTPase"/>
</dbReference>
<feature type="domain" description="Guanylate cyclase" evidence="3">
    <location>
        <begin position="59"/>
        <end position="186"/>
    </location>
</feature>
<evidence type="ECO:0000259" key="3">
    <source>
        <dbReference type="PROSITE" id="PS50125"/>
    </source>
</evidence>
<keyword evidence="1" id="KW-0547">Nucleotide-binding</keyword>
<evidence type="ECO:0000256" key="1">
    <source>
        <dbReference type="ARBA" id="ARBA00022741"/>
    </source>
</evidence>
<dbReference type="SUPFAM" id="SSF48452">
    <property type="entry name" value="TPR-like"/>
    <property type="match status" value="2"/>
</dbReference>
<sequence>MSEPAATTDDAAALDAAIGALEAQRAVLGDDVVATALGPLLERRAALQAAGGGARRLVTVVFADLVDFTALSDGLDPEDVRAVMDDYFARWRGAIERHGGVVEKFIGDAVMAVFGLHVSHEDDAVRAVRAAVDMANPGGFVAVDGRVLHMRVGIDSGEVVVGGLGARPGQDWVAVGPTVNRASRLQAAAPADAVLISAHTHRLVRGLFSFEAVPGLLLKGFAEPVDAWRVVGERPRAFHLDADGTLGGAAVPTIGRERELARLRETLDDVTAEERMRFVTVVGDAGVGKSRLVFELDRWLTERPENTWWLRGRASPGDVDRPLALLRDVLAGRCGIAASDAPAVVRRKLRAGFAAPHRPPDSLAPEDLLAFDDAVVDLDEPRVREADVVGAWLGFAGAVGAGTDREPEALRTEASVALGRFLLRLAREAPVVALLEDLHWADDASLHWLDAADEALHDRPVLVVATARPSLLERRPLWGEGLAHHERLALEPLSRRRSRELVARVLGVAEPPAGLDALVIDPAEGNPFFLGELVAWLRESGALVRDVDGRYLLDAHQAAHVAVPSTLRGVLQARLDALDPAARRVLEHAAVVGRVFWDEAVAALGGGDVDEVQPVLDALRDRELVRRRARSTFEGTGEYLFAHALLRDVAYDGLLRTQRAPAHARAAAWLVATGERSARADELAGVVAEHLELAGDPAAAHWYLRAGRLAAAVHATDEATRLLAAALEHAPGDDAAFRFDVTLERWAVHDRSGERDAQVADQEELDALADALGADPERLVRLDLARARRRFETSEYAESARQAASAVAGATGLADPTLLADALLAEGAALTWANDRQRATDRLTTALEVARAASLPHAEAETLRYLSMVAMNGGDYPRALELLRDAHDVARRAGDVDQQTRAALQTAQLTYYLGRYAEAVDASVRALPRVRASGYRYALAVALGNAAAFALPTGRYAEARAWAAEALDLATRLHDEDTQAVARFGLAAVALRVGEPDEARSDAALALEAGARLDRRDLVVAAHGLLALAALDAGDTDAARRHAFAGVAVTGDPAGPRDRAESLLQCGWAFAGVGELDGVADVLIEVAPLVAAAAGHVGLAVDAAALGARCALDRGDVDAAASAVAAVVDALDARAFLAATRPEAVAAACVEALERAGDDRAARVRSTAAELADRLRDARHEAAARAIGG</sequence>
<reference evidence="4 5" key="1">
    <citation type="submission" date="2023-06" db="EMBL/GenBank/DDBJ databases">
        <title>Cellulomonas sp. MW4 Whole genome sequence.</title>
        <authorList>
            <person name="Park S."/>
        </authorList>
    </citation>
    <scope>NUCLEOTIDE SEQUENCE [LARGE SCALE GENOMIC DNA]</scope>
    <source>
        <strain evidence="4 5">MW4</strain>
    </source>
</reference>
<dbReference type="PROSITE" id="PS50125">
    <property type="entry name" value="GUANYLATE_CYCLASE_2"/>
    <property type="match status" value="1"/>
</dbReference>
<comment type="caution">
    <text evidence="4">The sequence shown here is derived from an EMBL/GenBank/DDBJ whole genome shotgun (WGS) entry which is preliminary data.</text>
</comment>
<organism evidence="4 5">
    <name type="scientific">Cellulomonas alba</name>
    <dbReference type="NCBI Taxonomy" id="3053467"/>
    <lineage>
        <taxon>Bacteria</taxon>
        <taxon>Bacillati</taxon>
        <taxon>Actinomycetota</taxon>
        <taxon>Actinomycetes</taxon>
        <taxon>Micrococcales</taxon>
        <taxon>Cellulomonadaceae</taxon>
        <taxon>Cellulomonas</taxon>
    </lineage>
</organism>
<dbReference type="Gene3D" id="3.30.70.1230">
    <property type="entry name" value="Nucleotide cyclase"/>
    <property type="match status" value="1"/>
</dbReference>
<dbReference type="Gene3D" id="1.25.40.10">
    <property type="entry name" value="Tetratricopeptide repeat domain"/>
    <property type="match status" value="1"/>
</dbReference>
<keyword evidence="2" id="KW-0067">ATP-binding</keyword>
<dbReference type="InterPro" id="IPR029787">
    <property type="entry name" value="Nucleotide_cyclase"/>
</dbReference>
<keyword evidence="5" id="KW-1185">Reference proteome</keyword>
<evidence type="ECO:0000313" key="5">
    <source>
        <dbReference type="Proteomes" id="UP001529338"/>
    </source>
</evidence>
<evidence type="ECO:0000313" key="4">
    <source>
        <dbReference type="EMBL" id="MDM7856354.1"/>
    </source>
</evidence>
<dbReference type="PANTHER" id="PTHR16305:SF28">
    <property type="entry name" value="GUANYLATE CYCLASE DOMAIN-CONTAINING PROTEIN"/>
    <property type="match status" value="1"/>
</dbReference>
<protein>
    <submittedName>
        <fullName evidence="4">Adenylate/guanylate cyclase domain-containing protein</fullName>
    </submittedName>
</protein>
<dbReference type="Pfam" id="PF13424">
    <property type="entry name" value="TPR_12"/>
    <property type="match status" value="1"/>
</dbReference>